<evidence type="ECO:0000313" key="2">
    <source>
        <dbReference type="Proteomes" id="UP000032221"/>
    </source>
</evidence>
<accession>A0A0D1K183</accession>
<proteinExistence type="predicted"/>
<comment type="caution">
    <text evidence="1">The sequence shown here is derived from an EMBL/GenBank/DDBJ whole genome shotgun (WGS) entry which is preliminary data.</text>
</comment>
<gene>
    <name evidence="1" type="ORF">TL10_02175</name>
</gene>
<dbReference type="EMBL" id="JXST01000002">
    <property type="protein sequence ID" value="KIU18639.1"/>
    <property type="molecule type" value="Genomic_DNA"/>
</dbReference>
<name>A0A0D1K183_9MYCO</name>
<dbReference type="RefSeq" id="WP_043984334.1">
    <property type="nucleotide sequence ID" value="NZ_JXST01000002.1"/>
</dbReference>
<sequence length="84" mass="8953">MIANGITVVNSCTDTTVPRVPPSISLKRLTTATMGRSWRISASCRYRSSTRCRIAGDSASSLMLPLLRTRALCPVGGALRAETA</sequence>
<dbReference type="STRING" id="280871.TL10_02175"/>
<dbReference type="AlphaFoldDB" id="A0A0D1K183"/>
<organism evidence="1 2">
    <name type="scientific">Mycolicibacterium llatzerense</name>
    <dbReference type="NCBI Taxonomy" id="280871"/>
    <lineage>
        <taxon>Bacteria</taxon>
        <taxon>Bacillati</taxon>
        <taxon>Actinomycetota</taxon>
        <taxon>Actinomycetes</taxon>
        <taxon>Mycobacteriales</taxon>
        <taxon>Mycobacteriaceae</taxon>
        <taxon>Mycolicibacterium</taxon>
    </lineage>
</organism>
<evidence type="ECO:0000313" key="1">
    <source>
        <dbReference type="EMBL" id="KIU18639.1"/>
    </source>
</evidence>
<keyword evidence="2" id="KW-1185">Reference proteome</keyword>
<protein>
    <submittedName>
        <fullName evidence="1">Uncharacterized protein</fullName>
    </submittedName>
</protein>
<dbReference type="Proteomes" id="UP000032221">
    <property type="component" value="Unassembled WGS sequence"/>
</dbReference>
<reference evidence="1 2" key="1">
    <citation type="submission" date="2015-01" db="EMBL/GenBank/DDBJ databases">
        <title>Genome sequence of Mycobacterium llatzerense and Mycobacterium immunogenum recovered from brain abscess.</title>
        <authorList>
            <person name="Greninger A.L."/>
            <person name="Langelier C."/>
            <person name="Cunningham G."/>
            <person name="Chiu C.Y."/>
            <person name="Miller S."/>
        </authorList>
    </citation>
    <scope>NUCLEOTIDE SEQUENCE [LARGE SCALE GENOMIC DNA]</scope>
    <source>
        <strain evidence="1 2">CLUC14</strain>
    </source>
</reference>
<dbReference type="PATRIC" id="fig|280871.6.peg.444"/>